<dbReference type="HAMAP" id="MF_02036">
    <property type="entry name" value="EgtC"/>
    <property type="match status" value="1"/>
</dbReference>
<dbReference type="Proteomes" id="UP000431401">
    <property type="component" value="Unassembled WGS sequence"/>
</dbReference>
<dbReference type="GO" id="GO:0016811">
    <property type="term" value="F:hydrolase activity, acting on carbon-nitrogen (but not peptide) bonds, in linear amides"/>
    <property type="evidence" value="ECO:0007669"/>
    <property type="project" value="UniProtKB-UniRule"/>
</dbReference>
<evidence type="ECO:0000259" key="3">
    <source>
        <dbReference type="PROSITE" id="PS51278"/>
    </source>
</evidence>
<dbReference type="InterPro" id="IPR017932">
    <property type="entry name" value="GATase_2_dom"/>
</dbReference>
<dbReference type="Gene3D" id="3.60.20.10">
    <property type="entry name" value="Glutamine Phosphoribosylpyrophosphate, subunit 1, domain 1"/>
    <property type="match status" value="2"/>
</dbReference>
<feature type="domain" description="Glutamine amidotransferase type-2" evidence="3">
    <location>
        <begin position="2"/>
        <end position="369"/>
    </location>
</feature>
<dbReference type="PROSITE" id="PS51278">
    <property type="entry name" value="GATASE_TYPE_2"/>
    <property type="match status" value="1"/>
</dbReference>
<accession>A0A7K0DHJ7</accession>
<name>A0A7K0DHJ7_9NOCA</name>
<protein>
    <recommendedName>
        <fullName evidence="1">Gamma-glutamyl-hercynylcysteine sulfoxide hydrolase</fullName>
        <ecNumber evidence="1">3.5.1.118</ecNumber>
    </recommendedName>
    <alternativeName>
        <fullName evidence="1">Gamma-glutamyl hercynylcysteine S-oxide hydrolase</fullName>
    </alternativeName>
</protein>
<keyword evidence="1" id="KW-0315">Glutamine amidotransferase</keyword>
<proteinExistence type="inferred from homology"/>
<organism evidence="4 5">
    <name type="scientific">Nocardia aurantia</name>
    <dbReference type="NCBI Taxonomy" id="2585199"/>
    <lineage>
        <taxon>Bacteria</taxon>
        <taxon>Bacillati</taxon>
        <taxon>Actinomycetota</taxon>
        <taxon>Actinomycetes</taxon>
        <taxon>Mycobacteriales</taxon>
        <taxon>Nocardiaceae</taxon>
        <taxon>Nocardia</taxon>
    </lineage>
</organism>
<dbReference type="SUPFAM" id="SSF56235">
    <property type="entry name" value="N-terminal nucleophile aminohydrolases (Ntn hydrolases)"/>
    <property type="match status" value="1"/>
</dbReference>
<feature type="region of interest" description="Disordered" evidence="2">
    <location>
        <begin position="196"/>
        <end position="229"/>
    </location>
</feature>
<dbReference type="InterPro" id="IPR029055">
    <property type="entry name" value="Ntn_hydrolases_N"/>
</dbReference>
<dbReference type="GO" id="GO:0052699">
    <property type="term" value="P:ergothioneine biosynthetic process"/>
    <property type="evidence" value="ECO:0007669"/>
    <property type="project" value="UniProtKB-UniRule"/>
</dbReference>
<dbReference type="AlphaFoldDB" id="A0A7K0DHJ7"/>
<dbReference type="CDD" id="cd01908">
    <property type="entry name" value="YafJ"/>
    <property type="match status" value="1"/>
</dbReference>
<evidence type="ECO:0000256" key="2">
    <source>
        <dbReference type="SAM" id="MobiDB-lite"/>
    </source>
</evidence>
<evidence type="ECO:0000313" key="5">
    <source>
        <dbReference type="Proteomes" id="UP000431401"/>
    </source>
</evidence>
<dbReference type="UniPathway" id="UPA01014"/>
<comment type="caution">
    <text evidence="4">The sequence shown here is derived from an EMBL/GenBank/DDBJ whole genome shotgun (WGS) entry which is preliminary data.</text>
</comment>
<feature type="region of interest" description="Disordered" evidence="2">
    <location>
        <begin position="244"/>
        <end position="272"/>
    </location>
</feature>
<sequence>MCRHLGYLGPPAAVGSQLTRGPHSLYTQSWQPRDMRGGGTVNADGFGVAWWVSPSAPAQASATEGSPAGERVASRYRNAAPIWADPAVDEVLPQLHSTAVLAAVRSATVGMPVERAACAPFTSGRWAFSHNGRVADWQRVLTEVAAEFGSPALLEAEARTDSAALWVILRALLETGSAAVESATSAAVGAAPEVRYAAADSSTGPREGTGREPGGSHRGASGVTVSGDTTTSWSWSVSHSVHSVTTRHSAAAGEPAAAGPAAPGHETDTRPDDLAAGSAVIAGTDPAEALRQVVLAVLAREPAARLNLLLGDGETLWATTRHHSLSVLVTDEFAVVSSEPYDDDPRWRAVADRQLVTLRPGLLSVVPLDPDSPG</sequence>
<evidence type="ECO:0000313" key="4">
    <source>
        <dbReference type="EMBL" id="MQY25088.1"/>
    </source>
</evidence>
<dbReference type="PANTHER" id="PTHR43187">
    <property type="entry name" value="GLUTAMINE AMIDOTRANSFERASE DUG3-RELATED"/>
    <property type="match status" value="1"/>
</dbReference>
<gene>
    <name evidence="4" type="primary">egtC_1</name>
    <name evidence="1" type="synonym">egtC</name>
    <name evidence="4" type="ORF">NRB56_06420</name>
</gene>
<dbReference type="InterPro" id="IPR052373">
    <property type="entry name" value="Gamma-glu_amide_hydrolase"/>
</dbReference>
<comment type="pathway">
    <text evidence="1">Amino-acid biosynthesis; ergothioneine biosynthesis.</text>
</comment>
<dbReference type="EC" id="3.5.1.118" evidence="1"/>
<comment type="function">
    <text evidence="1">Catalyzes the hydrolysis of the gamma-glutamyl amide bond of hercynyl-gamma-L-glutamyl-L-cysteine sulfoxide to produce hercynylcysteine sulfoxide, a step in the biosynthesis pathway of ergothioneine.</text>
</comment>
<dbReference type="EMBL" id="WEGI01000001">
    <property type="protein sequence ID" value="MQY25088.1"/>
    <property type="molecule type" value="Genomic_DNA"/>
</dbReference>
<evidence type="ECO:0000256" key="1">
    <source>
        <dbReference type="HAMAP-Rule" id="MF_02036"/>
    </source>
</evidence>
<comment type="catalytic activity">
    <reaction evidence="1">
        <text>gamma-L-glutamyl-hercynylcysteine S-oxide + H2O = S-(hercyn-2-yl)-L-cysteine S-oxide + L-glutamate</text>
        <dbReference type="Rhea" id="RHEA:42684"/>
        <dbReference type="ChEBI" id="CHEBI:15377"/>
        <dbReference type="ChEBI" id="CHEBI:29985"/>
        <dbReference type="ChEBI" id="CHEBI:82703"/>
        <dbReference type="ChEBI" id="CHEBI:82706"/>
        <dbReference type="EC" id="3.5.1.118"/>
    </reaction>
</comment>
<keyword evidence="1 4" id="KW-0378">Hydrolase</keyword>
<feature type="compositionally biased region" description="Low complexity" evidence="2">
    <location>
        <begin position="244"/>
        <end position="264"/>
    </location>
</feature>
<dbReference type="Pfam" id="PF13522">
    <property type="entry name" value="GATase_6"/>
    <property type="match status" value="1"/>
</dbReference>
<dbReference type="InterPro" id="IPR032889">
    <property type="entry name" value="EgtC_Actinobacteria"/>
</dbReference>
<reference evidence="4 5" key="1">
    <citation type="submission" date="2019-10" db="EMBL/GenBank/DDBJ databases">
        <title>Nocardia macrotermitis sp. nov. and Nocardia aurantia sp. nov., isolated from the gut of fungus growing-termite Macrotermes natalensis.</title>
        <authorList>
            <person name="Benndorf R."/>
            <person name="Schwitalla J."/>
            <person name="Martin K."/>
            <person name="De Beer W."/>
            <person name="Kaster A.-K."/>
            <person name="Vollmers J."/>
            <person name="Poulsen M."/>
            <person name="Beemelmanns C."/>
        </authorList>
    </citation>
    <scope>NUCLEOTIDE SEQUENCE [LARGE SCALE GENOMIC DNA]</scope>
    <source>
        <strain evidence="4 5">RB56</strain>
    </source>
</reference>
<keyword evidence="5" id="KW-1185">Reference proteome</keyword>
<dbReference type="PANTHER" id="PTHR43187:SF2">
    <property type="entry name" value="GAMMA-GLUTAMYL-HERCYNYLCYSTEINE SULFOXIDE HYDROLASE"/>
    <property type="match status" value="1"/>
</dbReference>